<accession>A0ACC1IPZ2</accession>
<organism evidence="1 2">
    <name type="scientific">Kickxella alabastrina</name>
    <dbReference type="NCBI Taxonomy" id="61397"/>
    <lineage>
        <taxon>Eukaryota</taxon>
        <taxon>Fungi</taxon>
        <taxon>Fungi incertae sedis</taxon>
        <taxon>Zoopagomycota</taxon>
        <taxon>Kickxellomycotina</taxon>
        <taxon>Kickxellomycetes</taxon>
        <taxon>Kickxellales</taxon>
        <taxon>Kickxellaceae</taxon>
        <taxon>Kickxella</taxon>
    </lineage>
</organism>
<proteinExistence type="predicted"/>
<evidence type="ECO:0000313" key="1">
    <source>
        <dbReference type="EMBL" id="KAJ1898646.1"/>
    </source>
</evidence>
<sequence length="555" mass="61010">MSDSSRLYTPQPLQRIHIEYPELAQFPSNESAPRRPGVSYTPVTVLLPSDRRLIMIPASFHIPPNGCILVDVSSPHNEEVADTPENNSVRSRSASNASSADMVVESETNTDMSNGCADWTLSSHSNFMQFSDILSSSTAPSHNSSQAINSYFSMGSAFGQQQQQHLTATEEFTRVQDTREHDIFTDDFAGNSNLSNLSVADLSILPTQMTIEKSTQLLKRIREEDSQAELLKPKKPQNAFFRFRRQFHMECMATGKKHMAKDISEMASKVWRSMTEAQKDYYKQLADEEMGEYQVKKDTYKEATKKGRKRAKKTLKSPPTSAAALATADNSNISLVRHSGSTSRAITAYQHARDSHNNTAAALTFATAAGIPLDMGSSVSSSQIPLHIPDITSSSYDWTQAILGGPSISLMDTDAPSMQSNPALHSRFVPLHSSGAQMHGSVQTQMPASSSWNLDHFLNSTDTTRTSHPATYISTPAPGAGNQIDYLTEQNQPMRPQPGQLSSANSYFSNSHPANSRISAPTRTPNNLTGVLPSIPDIAVFDPENEDNIHTIQYF</sequence>
<keyword evidence="2" id="KW-1185">Reference proteome</keyword>
<evidence type="ECO:0000313" key="2">
    <source>
        <dbReference type="Proteomes" id="UP001150581"/>
    </source>
</evidence>
<name>A0ACC1IPZ2_9FUNG</name>
<protein>
    <submittedName>
        <fullName evidence="1">Uncharacterized protein</fullName>
    </submittedName>
</protein>
<reference evidence="1" key="1">
    <citation type="submission" date="2022-07" db="EMBL/GenBank/DDBJ databases">
        <title>Phylogenomic reconstructions and comparative analyses of Kickxellomycotina fungi.</title>
        <authorList>
            <person name="Reynolds N.K."/>
            <person name="Stajich J.E."/>
            <person name="Barry K."/>
            <person name="Grigoriev I.V."/>
            <person name="Crous P."/>
            <person name="Smith M.E."/>
        </authorList>
    </citation>
    <scope>NUCLEOTIDE SEQUENCE</scope>
    <source>
        <strain evidence="1">Benny 63K</strain>
    </source>
</reference>
<dbReference type="EMBL" id="JANBPG010000221">
    <property type="protein sequence ID" value="KAJ1898646.1"/>
    <property type="molecule type" value="Genomic_DNA"/>
</dbReference>
<gene>
    <name evidence="1" type="ORF">LPJ66_002621</name>
</gene>
<dbReference type="Proteomes" id="UP001150581">
    <property type="component" value="Unassembled WGS sequence"/>
</dbReference>
<comment type="caution">
    <text evidence="1">The sequence shown here is derived from an EMBL/GenBank/DDBJ whole genome shotgun (WGS) entry which is preliminary data.</text>
</comment>